<feature type="signal peptide" evidence="2">
    <location>
        <begin position="1"/>
        <end position="21"/>
    </location>
</feature>
<feature type="non-terminal residue" evidence="3">
    <location>
        <position position="140"/>
    </location>
</feature>
<proteinExistence type="predicted"/>
<keyword evidence="2" id="KW-0732">Signal</keyword>
<dbReference type="EMBL" id="CACVAP010000103">
    <property type="protein sequence ID" value="CAA6822790.1"/>
    <property type="molecule type" value="Genomic_DNA"/>
</dbReference>
<feature type="coiled-coil region" evidence="1">
    <location>
        <begin position="68"/>
        <end position="95"/>
    </location>
</feature>
<feature type="chain" id="PRO_5027849756" evidence="2">
    <location>
        <begin position="22"/>
        <end position="140"/>
    </location>
</feature>
<sequence length="140" mass="15715">MLSKNKIIFLGFMSMASLLYAYEPSVYGAGDINSASPYGLTKTEKAVLENKKTLQMLYNRMTEQQRKIDGLTTVIEGQNREILELKEQLETQQTQTSSSMDDNSTYSLLLEMGQTVDQINNTYVTKDELKKALAGSRPSV</sequence>
<gene>
    <name evidence="3" type="ORF">HELGO_WM26966</name>
</gene>
<accession>A0A6S6U0S4</accession>
<organism evidence="3">
    <name type="scientific">uncultured Sulfurovum sp</name>
    <dbReference type="NCBI Taxonomy" id="269237"/>
    <lineage>
        <taxon>Bacteria</taxon>
        <taxon>Pseudomonadati</taxon>
        <taxon>Campylobacterota</taxon>
        <taxon>Epsilonproteobacteria</taxon>
        <taxon>Campylobacterales</taxon>
        <taxon>Sulfurovaceae</taxon>
        <taxon>Sulfurovum</taxon>
        <taxon>environmental samples</taxon>
    </lineage>
</organism>
<dbReference type="GO" id="GO:0016740">
    <property type="term" value="F:transferase activity"/>
    <property type="evidence" value="ECO:0007669"/>
    <property type="project" value="UniProtKB-KW"/>
</dbReference>
<dbReference type="AlphaFoldDB" id="A0A6S6U0S4"/>
<protein>
    <submittedName>
        <fullName evidence="3">TPR repeat containing exported protein Putative periplasmic protein contains a protein prenylyltransferase domain</fullName>
    </submittedName>
</protein>
<evidence type="ECO:0000256" key="2">
    <source>
        <dbReference type="SAM" id="SignalP"/>
    </source>
</evidence>
<keyword evidence="1" id="KW-0175">Coiled coil</keyword>
<reference evidence="3" key="1">
    <citation type="submission" date="2020-01" db="EMBL/GenBank/DDBJ databases">
        <authorList>
            <person name="Meier V. D."/>
            <person name="Meier V D."/>
        </authorList>
    </citation>
    <scope>NUCLEOTIDE SEQUENCE</scope>
    <source>
        <strain evidence="3">HLG_WM_MAG_06</strain>
    </source>
</reference>
<evidence type="ECO:0000256" key="1">
    <source>
        <dbReference type="SAM" id="Coils"/>
    </source>
</evidence>
<keyword evidence="3" id="KW-0808">Transferase</keyword>
<evidence type="ECO:0000313" key="3">
    <source>
        <dbReference type="EMBL" id="CAA6822790.1"/>
    </source>
</evidence>
<name>A0A6S6U0S4_9BACT</name>